<name>A0A0R1Y991_9LACO</name>
<comment type="caution">
    <text evidence="1">The sequence shown here is derived from an EMBL/GenBank/DDBJ whole genome shotgun (WGS) entry which is preliminary data.</text>
</comment>
<organism evidence="1 2">
    <name type="scientific">Lentilactobacillus parafarraginis DSM 18390 = JCM 14109</name>
    <dbReference type="NCBI Taxonomy" id="1423786"/>
    <lineage>
        <taxon>Bacteria</taxon>
        <taxon>Bacillati</taxon>
        <taxon>Bacillota</taxon>
        <taxon>Bacilli</taxon>
        <taxon>Lactobacillales</taxon>
        <taxon>Lactobacillaceae</taxon>
        <taxon>Lentilactobacillus</taxon>
    </lineage>
</organism>
<dbReference type="PATRIC" id="fig|1423786.4.peg.296"/>
<reference evidence="1 2" key="1">
    <citation type="journal article" date="2015" name="Genome Announc.">
        <title>Expanding the biotechnology potential of lactobacilli through comparative genomics of 213 strains and associated genera.</title>
        <authorList>
            <person name="Sun Z."/>
            <person name="Harris H.M."/>
            <person name="McCann A."/>
            <person name="Guo C."/>
            <person name="Argimon S."/>
            <person name="Zhang W."/>
            <person name="Yang X."/>
            <person name="Jeffery I.B."/>
            <person name="Cooney J.C."/>
            <person name="Kagawa T.F."/>
            <person name="Liu W."/>
            <person name="Song Y."/>
            <person name="Salvetti E."/>
            <person name="Wrobel A."/>
            <person name="Rasinkangas P."/>
            <person name="Parkhill J."/>
            <person name="Rea M.C."/>
            <person name="O'Sullivan O."/>
            <person name="Ritari J."/>
            <person name="Douillard F.P."/>
            <person name="Paul Ross R."/>
            <person name="Yang R."/>
            <person name="Briner A.E."/>
            <person name="Felis G.E."/>
            <person name="de Vos W.M."/>
            <person name="Barrangou R."/>
            <person name="Klaenhammer T.R."/>
            <person name="Caufield P.W."/>
            <person name="Cui Y."/>
            <person name="Zhang H."/>
            <person name="O'Toole P.W."/>
        </authorList>
    </citation>
    <scope>NUCLEOTIDE SEQUENCE [LARGE SCALE GENOMIC DNA]</scope>
    <source>
        <strain evidence="1 2">DSM 18390</strain>
    </source>
</reference>
<dbReference type="Proteomes" id="UP000051010">
    <property type="component" value="Unassembled WGS sequence"/>
</dbReference>
<sequence length="309" mass="35305">MNFSSGNFLVAHTNRFYLCLKPSFWELVNITLIRIRFEIRGNSRINVISPTEVIIYEEISTNHPNCIHSQFRNPFSLQSNVLAATQYSSKRSQEVKLIWRKSMKQHAFTAPTGARFSKHLGTRYGSNTETANVIWYTDAHEKLYLKNLHMYSIYYHVTNQNQNLQGWIWKGYMEPISNSSSSSTSGKTRIDNAHQSLNDRVQDVLSLFLGTKYSKSASEYIDTDPEAVVQNPDPRTTAQKQSSISIMHSTTLDNNVPAIQQLKANKITFKQYVANDLKKQSINPENYSGYTIGISCSDELGDYSVLLYK</sequence>
<dbReference type="AlphaFoldDB" id="A0A0R1Y991"/>
<dbReference type="EMBL" id="AZFZ01000110">
    <property type="protein sequence ID" value="KRM38817.1"/>
    <property type="molecule type" value="Genomic_DNA"/>
</dbReference>
<gene>
    <name evidence="1" type="ORF">FD47_GL000290</name>
</gene>
<evidence type="ECO:0000313" key="1">
    <source>
        <dbReference type="EMBL" id="KRM38817.1"/>
    </source>
</evidence>
<protein>
    <submittedName>
        <fullName evidence="1">Uncharacterized protein</fullName>
    </submittedName>
</protein>
<accession>A0A0R1Y991</accession>
<proteinExistence type="predicted"/>
<evidence type="ECO:0000313" key="2">
    <source>
        <dbReference type="Proteomes" id="UP000051010"/>
    </source>
</evidence>